<accession>A0A1H3TN21</accession>
<reference evidence="2 3" key="1">
    <citation type="submission" date="2016-10" db="EMBL/GenBank/DDBJ databases">
        <authorList>
            <person name="Varghese N."/>
            <person name="Submissions S."/>
        </authorList>
    </citation>
    <scope>NUCLEOTIDE SEQUENCE [LARGE SCALE GENOMIC DNA]</scope>
    <source>
        <strain evidence="2 3">DSM 17997</strain>
    </source>
</reference>
<evidence type="ECO:0000313" key="2">
    <source>
        <dbReference type="EMBL" id="SDZ51606.1"/>
    </source>
</evidence>
<keyword evidence="1" id="KW-0812">Transmembrane</keyword>
<evidence type="ECO:0000313" key="3">
    <source>
        <dbReference type="Proteomes" id="UP000199663"/>
    </source>
</evidence>
<feature type="transmembrane region" description="Helical" evidence="1">
    <location>
        <begin position="70"/>
        <end position="91"/>
    </location>
</feature>
<keyword evidence="1" id="KW-1133">Transmembrane helix</keyword>
<keyword evidence="3" id="KW-1185">Reference proteome</keyword>
<feature type="transmembrane region" description="Helical" evidence="1">
    <location>
        <begin position="35"/>
        <end position="58"/>
    </location>
</feature>
<protein>
    <recommendedName>
        <fullName evidence="4">DUF4407 domain-containing protein</fullName>
    </recommendedName>
</protein>
<evidence type="ECO:0008006" key="4">
    <source>
        <dbReference type="Google" id="ProtNLM"/>
    </source>
</evidence>
<gene>
    <name evidence="2" type="ORF">SAMN05444412_11945</name>
</gene>
<name>A0A1H3TN21_9BACT</name>
<proteinExistence type="predicted"/>
<organism evidence="2 3">
    <name type="scientific">Rhodonellum ikkaensis</name>
    <dbReference type="NCBI Taxonomy" id="336829"/>
    <lineage>
        <taxon>Bacteria</taxon>
        <taxon>Pseudomonadati</taxon>
        <taxon>Bacteroidota</taxon>
        <taxon>Cytophagia</taxon>
        <taxon>Cytophagales</taxon>
        <taxon>Cytophagaceae</taxon>
        <taxon>Rhodonellum</taxon>
    </lineage>
</organism>
<sequence length="344" mass="38966">MKKQLFTVTDLFLAFLAVLLISVSFYQTWLGLDQIFGGSSVIIALVLSLILLFLLWQIRLVKLRGGSPTGLSWIYFFFAAFCFVANFNSLYTRFMRTDIYTTELRDINEKFNELETNVEAKLNYSVADQKTRQAIRSEINLLKIQITDPKNTGIGTEARQIIGRIEKLIGKKITPLTPINQTPSGYQDLAERMEEQIVQMVYNLSPEEKNLMTDINNAVLRWNKDIQSLLLLSQNEIDDMAQGQIDKSLTEYNKLGNRAHTILGDDKFKLTPSLSKTQEVGKIGYAFDHAVKNFGMFAFVVLAGCILLDFGILIIILLMPTDPRNNNYNGGRTTSRGKVLIPNN</sequence>
<comment type="caution">
    <text evidence="2">The sequence shown here is derived from an EMBL/GenBank/DDBJ whole genome shotgun (WGS) entry which is preliminary data.</text>
</comment>
<keyword evidence="1" id="KW-0472">Membrane</keyword>
<dbReference type="Proteomes" id="UP000199663">
    <property type="component" value="Unassembled WGS sequence"/>
</dbReference>
<dbReference type="RefSeq" id="WP_022582399.1">
    <property type="nucleotide sequence ID" value="NZ_FNQC01000019.1"/>
</dbReference>
<feature type="transmembrane region" description="Helical" evidence="1">
    <location>
        <begin position="12"/>
        <end position="29"/>
    </location>
</feature>
<evidence type="ECO:0000256" key="1">
    <source>
        <dbReference type="SAM" id="Phobius"/>
    </source>
</evidence>
<dbReference type="EMBL" id="FNQC01000019">
    <property type="protein sequence ID" value="SDZ51606.1"/>
    <property type="molecule type" value="Genomic_DNA"/>
</dbReference>
<feature type="transmembrane region" description="Helical" evidence="1">
    <location>
        <begin position="294"/>
        <end position="318"/>
    </location>
</feature>